<reference evidence="3" key="1">
    <citation type="submission" date="2012-03" db="EMBL/GenBank/DDBJ databases">
        <title>Complete genome of Caldisphaera lagunensis DSM 15908.</title>
        <authorList>
            <person name="Lucas S."/>
            <person name="Copeland A."/>
            <person name="Lapidus A."/>
            <person name="Glavina del Rio T."/>
            <person name="Dalin E."/>
            <person name="Tice H."/>
            <person name="Bruce D."/>
            <person name="Goodwin L."/>
            <person name="Pitluck S."/>
            <person name="Peters L."/>
            <person name="Mikhailova N."/>
            <person name="Teshima H."/>
            <person name="Kyrpides N."/>
            <person name="Mavromatis K."/>
            <person name="Ivanova N."/>
            <person name="Brettin T."/>
            <person name="Detter J.C."/>
            <person name="Han C."/>
            <person name="Larimer F."/>
            <person name="Land M."/>
            <person name="Hauser L."/>
            <person name="Markowitz V."/>
            <person name="Cheng J.-F."/>
            <person name="Hugenholtz P."/>
            <person name="Woyke T."/>
            <person name="Wu D."/>
            <person name="Spring S."/>
            <person name="Schroeder M."/>
            <person name="Brambilla E."/>
            <person name="Klenk H.-P."/>
            <person name="Eisen J.A."/>
        </authorList>
    </citation>
    <scope>NUCLEOTIDE SEQUENCE [LARGE SCALE GENOMIC DNA]</scope>
    <source>
        <strain evidence="3">DSM 15908 / JCM 11604 / IC-154</strain>
    </source>
</reference>
<dbReference type="AlphaFoldDB" id="L0AB95"/>
<dbReference type="OrthoDB" id="359165at2157"/>
<dbReference type="SUPFAM" id="SSF111321">
    <property type="entry name" value="AF1104-like"/>
    <property type="match status" value="1"/>
</dbReference>
<gene>
    <name evidence="2" type="ordered locus">Calag_0966</name>
</gene>
<dbReference type="InParanoid" id="L0AB95"/>
<dbReference type="EMBL" id="CP003378">
    <property type="protein sequence ID" value="AFZ70689.1"/>
    <property type="molecule type" value="Genomic_DNA"/>
</dbReference>
<dbReference type="Proteomes" id="UP000010469">
    <property type="component" value="Chromosome"/>
</dbReference>
<evidence type="ECO:0000313" key="3">
    <source>
        <dbReference type="Proteomes" id="UP000010469"/>
    </source>
</evidence>
<dbReference type="InterPro" id="IPR014444">
    <property type="entry name" value="PH1575-like"/>
</dbReference>
<dbReference type="HOGENOM" id="CLU_071520_1_0_2"/>
<proteinExistence type="predicted"/>
<dbReference type="STRING" id="1056495.Calag_0966"/>
<dbReference type="eggNOG" id="arCOG04410">
    <property type="taxonomic scope" value="Archaea"/>
</dbReference>
<dbReference type="RefSeq" id="WP_015232586.1">
    <property type="nucleotide sequence ID" value="NC_019791.1"/>
</dbReference>
<dbReference type="InterPro" id="IPR036075">
    <property type="entry name" value="ARMT-1-like_metal-bd_sf"/>
</dbReference>
<name>L0AB95_CALLD</name>
<evidence type="ECO:0000313" key="2">
    <source>
        <dbReference type="EMBL" id="AFZ70689.1"/>
    </source>
</evidence>
<dbReference type="Gene3D" id="3.40.50.10880">
    <property type="entry name" value="Uncharacterised protein PF01937, DUF89, domain 3"/>
    <property type="match status" value="2"/>
</dbReference>
<dbReference type="InterPro" id="IPR002791">
    <property type="entry name" value="ARMT1-like_metal-bd"/>
</dbReference>
<dbReference type="PIRSF" id="PIRSF006593">
    <property type="entry name" value="UCP006593"/>
    <property type="match status" value="1"/>
</dbReference>
<protein>
    <recommendedName>
        <fullName evidence="1">Damage-control phosphatase ARMT1-like metal-binding domain-containing protein</fullName>
    </recommendedName>
</protein>
<dbReference type="Pfam" id="PF01937">
    <property type="entry name" value="ARMT1-like_dom"/>
    <property type="match status" value="1"/>
</dbReference>
<keyword evidence="3" id="KW-1185">Reference proteome</keyword>
<dbReference type="GeneID" id="14212226"/>
<evidence type="ECO:0000259" key="1">
    <source>
        <dbReference type="Pfam" id="PF01937"/>
    </source>
</evidence>
<dbReference type="KEGG" id="clg:Calag_0966"/>
<dbReference type="Gene3D" id="1.10.285.20">
    <property type="entry name" value="Uncharacterised protein PF01937, DUF89, domain 2"/>
    <property type="match status" value="1"/>
</dbReference>
<sequence length="272" mass="31456">MNMIDEKCKLCLIENRVKDLIRLKGGDKIPYLLKDLSYQLESNKDRDSLFVDSFNYIKKLIKDEDPYKELKMNLNKIGKEASLIVRKELIENNWNLDLALKFSASANIIDINVLGYEYVDLKDALHDEVKVYEKINLPKEKEIYLIFDNSGEVYIDLLLKESLIKNGYNVKTVIRKNSYEIDVTSDEIDADIIIDGNYSPIKKINEGFIIAKGIANLEAYLFSNKKIDTLHLFRAKCEVLAERFNVKKNTPIIISGKNLLNVLKINNLTFHK</sequence>
<organism evidence="2 3">
    <name type="scientific">Caldisphaera lagunensis (strain DSM 15908 / JCM 11604 / ANMR 0165 / IC-154)</name>
    <dbReference type="NCBI Taxonomy" id="1056495"/>
    <lineage>
        <taxon>Archaea</taxon>
        <taxon>Thermoproteota</taxon>
        <taxon>Thermoprotei</taxon>
        <taxon>Acidilobales</taxon>
        <taxon>Caldisphaeraceae</taxon>
        <taxon>Caldisphaera</taxon>
    </lineage>
</organism>
<accession>L0AB95</accession>
<feature type="domain" description="Damage-control phosphatase ARMT1-like metal-binding" evidence="1">
    <location>
        <begin position="6"/>
        <end position="189"/>
    </location>
</feature>